<dbReference type="EMBL" id="CP002116">
    <property type="protein sequence ID" value="ADK82550.1"/>
    <property type="molecule type" value="Genomic_DNA"/>
</dbReference>
<dbReference type="GO" id="GO:0016853">
    <property type="term" value="F:isomerase activity"/>
    <property type="evidence" value="ECO:0007669"/>
    <property type="project" value="UniProtKB-KW"/>
</dbReference>
<dbReference type="NCBIfam" id="NF041099">
    <property type="entry name" value="keto_glucon_epim_IolO"/>
    <property type="match status" value="1"/>
</dbReference>
<organism evidence="2 3">
    <name type="scientific">Sediminispirochaeta smaragdinae (strain DSM 11293 / JCM 15392 / SEBR 4228)</name>
    <name type="common">Spirochaeta smaragdinae</name>
    <dbReference type="NCBI Taxonomy" id="573413"/>
    <lineage>
        <taxon>Bacteria</taxon>
        <taxon>Pseudomonadati</taxon>
        <taxon>Spirochaetota</taxon>
        <taxon>Spirochaetia</taxon>
        <taxon>Spirochaetales</taxon>
        <taxon>Spirochaetaceae</taxon>
        <taxon>Sediminispirochaeta</taxon>
    </lineage>
</organism>
<dbReference type="InterPro" id="IPR036237">
    <property type="entry name" value="Xyl_isomerase-like_sf"/>
</dbReference>
<dbReference type="RefSeq" id="WP_013256009.1">
    <property type="nucleotide sequence ID" value="NC_014364.1"/>
</dbReference>
<reference evidence="2 3" key="1">
    <citation type="journal article" date="2010" name="Stand. Genomic Sci.">
        <title>Complete genome sequence of Spirochaeta smaragdinae type strain (SEBR 4228).</title>
        <authorList>
            <person name="Mavromatis K."/>
            <person name="Yasawong M."/>
            <person name="Chertkov O."/>
            <person name="Lapidus A."/>
            <person name="Lucas S."/>
            <person name="Nolan M."/>
            <person name="Del Rio T.G."/>
            <person name="Tice H."/>
            <person name="Cheng J.F."/>
            <person name="Pitluck S."/>
            <person name="Liolios K."/>
            <person name="Ivanova N."/>
            <person name="Tapia R."/>
            <person name="Han C."/>
            <person name="Bruce D."/>
            <person name="Goodwin L."/>
            <person name="Pati A."/>
            <person name="Chen A."/>
            <person name="Palaniappan K."/>
            <person name="Land M."/>
            <person name="Hauser L."/>
            <person name="Chang Y.J."/>
            <person name="Jeffries C.D."/>
            <person name="Detter J.C."/>
            <person name="Rohde M."/>
            <person name="Brambilla E."/>
            <person name="Spring S."/>
            <person name="Goker M."/>
            <person name="Sikorski J."/>
            <person name="Woyke T."/>
            <person name="Bristow J."/>
            <person name="Eisen J.A."/>
            <person name="Markowitz V."/>
            <person name="Hugenholtz P."/>
            <person name="Klenk H.P."/>
            <person name="Kyrpides N.C."/>
        </authorList>
    </citation>
    <scope>NUCLEOTIDE SEQUENCE [LARGE SCALE GENOMIC DNA]</scope>
    <source>
        <strain evidence="3">DSM 11293 / JCM 15392 / SEBR 4228</strain>
    </source>
</reference>
<sequence length="270" mass="29810">MKISICLSTNPAKFSAVSFKGNLEKNIKTIRDLGFDGVELAIRDPACIDQSKILDLAVQCGLSIPAIGTGQAWGEEGLSYTDPDEKVREQAIERTLSHIPFAERCGAVIIIGLLRGIYPETIRHETAIKWMKEAFSICCAAARKSAVEIAFEPINRFEVNSLHSVREGLAFIESVGADNLGMLLDTFHMNIEEPNIEESIRLAGDRIFHFHYADSNRLYPGAGHLDFHSILESLYSTGYTGFISGEHMPDSDAELSAKKGINYLRGLFAE</sequence>
<evidence type="ECO:0000313" key="2">
    <source>
        <dbReference type="EMBL" id="ADK82550.1"/>
    </source>
</evidence>
<evidence type="ECO:0000313" key="3">
    <source>
        <dbReference type="Proteomes" id="UP000002318"/>
    </source>
</evidence>
<dbReference type="AlphaFoldDB" id="E1R2J0"/>
<dbReference type="Gene3D" id="3.20.20.150">
    <property type="entry name" value="Divalent-metal-dependent TIM barrel enzymes"/>
    <property type="match status" value="1"/>
</dbReference>
<dbReference type="InterPro" id="IPR013022">
    <property type="entry name" value="Xyl_isomerase-like_TIM-brl"/>
</dbReference>
<accession>E1R2J0</accession>
<gene>
    <name evidence="2" type="ordered locus">Spirs_3462</name>
</gene>
<keyword evidence="3" id="KW-1185">Reference proteome</keyword>
<dbReference type="eggNOG" id="COG1082">
    <property type="taxonomic scope" value="Bacteria"/>
</dbReference>
<evidence type="ECO:0000259" key="1">
    <source>
        <dbReference type="Pfam" id="PF01261"/>
    </source>
</evidence>
<dbReference type="SUPFAM" id="SSF51658">
    <property type="entry name" value="Xylose isomerase-like"/>
    <property type="match status" value="1"/>
</dbReference>
<keyword evidence="2" id="KW-0413">Isomerase</keyword>
<dbReference type="KEGG" id="ssm:Spirs_3462"/>
<dbReference type="Pfam" id="PF01261">
    <property type="entry name" value="AP_endonuc_2"/>
    <property type="match status" value="1"/>
</dbReference>
<dbReference type="STRING" id="573413.Spirs_3462"/>
<dbReference type="InterPro" id="IPR053560">
    <property type="entry name" value="Hyi_epimerase/isomerase"/>
</dbReference>
<dbReference type="PANTHER" id="PTHR12110:SF21">
    <property type="entry name" value="XYLOSE ISOMERASE-LIKE TIM BARREL DOMAIN-CONTAINING PROTEIN"/>
    <property type="match status" value="1"/>
</dbReference>
<feature type="domain" description="Xylose isomerase-like TIM barrel" evidence="1">
    <location>
        <begin position="28"/>
        <end position="265"/>
    </location>
</feature>
<name>E1R2J0_SEDSS</name>
<protein>
    <submittedName>
        <fullName evidence="2">Xylose isomerase domain protein TIM barrel</fullName>
    </submittedName>
</protein>
<dbReference type="HOGENOM" id="CLU_050006_8_1_12"/>
<proteinExistence type="predicted"/>
<dbReference type="Proteomes" id="UP000002318">
    <property type="component" value="Chromosome"/>
</dbReference>
<dbReference type="PANTHER" id="PTHR12110">
    <property type="entry name" value="HYDROXYPYRUVATE ISOMERASE"/>
    <property type="match status" value="1"/>
</dbReference>
<dbReference type="InterPro" id="IPR050312">
    <property type="entry name" value="IolE/XylAMocC-like"/>
</dbReference>